<feature type="transmembrane region" description="Helical" evidence="1">
    <location>
        <begin position="7"/>
        <end position="29"/>
    </location>
</feature>
<proteinExistence type="predicted"/>
<keyword evidence="1" id="KW-1133">Transmembrane helix</keyword>
<dbReference type="SUPFAM" id="SSF51445">
    <property type="entry name" value="(Trans)glycosidases"/>
    <property type="match status" value="1"/>
</dbReference>
<protein>
    <recommendedName>
        <fullName evidence="2">DUF4015 domain-containing protein</fullName>
    </recommendedName>
</protein>
<sequence>MKTSYSSLAVIIGVAILVALAAFLAWQFLQTPNMEYTMPVYSSQAWALGADKESEPEPVPHLETPEPLKAVYMTSCVAGTPSLRQKLINLVKETELNAIVVDLKDYTGALSFNPQNESLQSYAVSKCPLGDLAELTTAMHAENIYVIGRVTVFQDPLFAGHHPAEAVKNETDTSRLWADRKGINYIDPASRLAWDHIVDISTDAYEQGVDELNFDYIRFPSDGNMQDIHFPLSGNRPKPAVLEEFFVYLNQKLKPTGMIISADVFGMTTSSFVDVGIGQVWERTLPHFDYVAPMIYPSHYYNGFGGYANPNSYPYEIITNALTTAISRTEATSTKVATLAGEPIASTTPQLYTKKAYNRSKIRPWLQDFDYPVVYTPAMVTAQIKATYDLGLTSWMMWDPSNKYTREVYKAE</sequence>
<comment type="caution">
    <text evidence="3">The sequence shown here is derived from an EMBL/GenBank/DDBJ whole genome shotgun (WGS) entry which is preliminary data.</text>
</comment>
<evidence type="ECO:0000313" key="3">
    <source>
        <dbReference type="EMBL" id="OHA59674.1"/>
    </source>
</evidence>
<keyword evidence="1" id="KW-0812">Transmembrane</keyword>
<organism evidence="3 4">
    <name type="scientific">Candidatus Vogelbacteria bacterium RIFOXYD1_FULL_46_19</name>
    <dbReference type="NCBI Taxonomy" id="1802439"/>
    <lineage>
        <taxon>Bacteria</taxon>
        <taxon>Candidatus Vogeliibacteriota</taxon>
    </lineage>
</organism>
<feature type="domain" description="DUF4015" evidence="2">
    <location>
        <begin position="70"/>
        <end position="404"/>
    </location>
</feature>
<dbReference type="Proteomes" id="UP000177838">
    <property type="component" value="Unassembled WGS sequence"/>
</dbReference>
<keyword evidence="1" id="KW-0472">Membrane</keyword>
<accession>A0A1G2QGC1</accession>
<dbReference type="InterPro" id="IPR017853">
    <property type="entry name" value="GH"/>
</dbReference>
<dbReference type="Pfam" id="PF13200">
    <property type="entry name" value="DUF4015"/>
    <property type="match status" value="1"/>
</dbReference>
<reference evidence="3 4" key="1">
    <citation type="journal article" date="2016" name="Nat. Commun.">
        <title>Thousands of microbial genomes shed light on interconnected biogeochemical processes in an aquifer system.</title>
        <authorList>
            <person name="Anantharaman K."/>
            <person name="Brown C.T."/>
            <person name="Hug L.A."/>
            <person name="Sharon I."/>
            <person name="Castelle C.J."/>
            <person name="Probst A.J."/>
            <person name="Thomas B.C."/>
            <person name="Singh A."/>
            <person name="Wilkins M.J."/>
            <person name="Karaoz U."/>
            <person name="Brodie E.L."/>
            <person name="Williams K.H."/>
            <person name="Hubbard S.S."/>
            <person name="Banfield J.F."/>
        </authorList>
    </citation>
    <scope>NUCLEOTIDE SEQUENCE [LARGE SCALE GENOMIC DNA]</scope>
</reference>
<dbReference type="EMBL" id="MHTK01000006">
    <property type="protein sequence ID" value="OHA59674.1"/>
    <property type="molecule type" value="Genomic_DNA"/>
</dbReference>
<dbReference type="InterPro" id="IPR025275">
    <property type="entry name" value="DUF4015"/>
</dbReference>
<evidence type="ECO:0000259" key="2">
    <source>
        <dbReference type="Pfam" id="PF13200"/>
    </source>
</evidence>
<name>A0A1G2QGC1_9BACT</name>
<dbReference type="STRING" id="1802439.A2589_02345"/>
<evidence type="ECO:0000256" key="1">
    <source>
        <dbReference type="SAM" id="Phobius"/>
    </source>
</evidence>
<gene>
    <name evidence="3" type="ORF">A2589_02345</name>
</gene>
<evidence type="ECO:0000313" key="4">
    <source>
        <dbReference type="Proteomes" id="UP000177838"/>
    </source>
</evidence>
<dbReference type="AlphaFoldDB" id="A0A1G2QGC1"/>